<dbReference type="SMART" id="SM00487">
    <property type="entry name" value="DEXDc"/>
    <property type="match status" value="1"/>
</dbReference>
<evidence type="ECO:0000256" key="2">
    <source>
        <dbReference type="ARBA" id="ARBA00022801"/>
    </source>
</evidence>
<dbReference type="SMART" id="SM00847">
    <property type="entry name" value="HA2"/>
    <property type="match status" value="1"/>
</dbReference>
<gene>
    <name evidence="8" type="primary">hrpB</name>
    <name evidence="8" type="ORF">D0544_15185</name>
</gene>
<dbReference type="PIRSF" id="PIRSF005496">
    <property type="entry name" value="ATP_hel_hrpB"/>
    <property type="match status" value="1"/>
</dbReference>
<evidence type="ECO:0000256" key="5">
    <source>
        <dbReference type="SAM" id="MobiDB-lite"/>
    </source>
</evidence>
<dbReference type="InterPro" id="IPR027417">
    <property type="entry name" value="P-loop_NTPase"/>
</dbReference>
<feature type="domain" description="Helicase C-terminal" evidence="7">
    <location>
        <begin position="215"/>
        <end position="379"/>
    </location>
</feature>
<dbReference type="Pfam" id="PF00271">
    <property type="entry name" value="Helicase_C"/>
    <property type="match status" value="1"/>
</dbReference>
<evidence type="ECO:0000256" key="1">
    <source>
        <dbReference type="ARBA" id="ARBA00022741"/>
    </source>
</evidence>
<comment type="caution">
    <text evidence="8">The sequence shown here is derived from an EMBL/GenBank/DDBJ whole genome shotgun (WGS) entry which is preliminary data.</text>
</comment>
<reference evidence="8 9" key="1">
    <citation type="submission" date="2018-08" db="EMBL/GenBank/DDBJ databases">
        <authorList>
            <person name="Khan S.A."/>
        </authorList>
    </citation>
    <scope>NUCLEOTIDE SEQUENCE [LARGE SCALE GENOMIC DNA]</scope>
    <source>
        <strain evidence="8 9">GTF-13</strain>
    </source>
</reference>
<dbReference type="InterPro" id="IPR014001">
    <property type="entry name" value="Helicase_ATP-bd"/>
</dbReference>
<dbReference type="Gene3D" id="3.40.50.300">
    <property type="entry name" value="P-loop containing nucleotide triphosphate hydrolases"/>
    <property type="match status" value="2"/>
</dbReference>
<reference evidence="8 9" key="2">
    <citation type="submission" date="2018-12" db="EMBL/GenBank/DDBJ databases">
        <title>Simiduia agarivorans gen. nov., sp. nov., a marine, agarolytic bacterium isolated from shallow coastal water from Keelung, Taiwan.</title>
        <authorList>
            <person name="Shieh W.Y."/>
        </authorList>
    </citation>
    <scope>NUCLEOTIDE SEQUENCE [LARGE SCALE GENOMIC DNA]</scope>
    <source>
        <strain evidence="8 9">GTF-13</strain>
    </source>
</reference>
<dbReference type="InterPro" id="IPR013689">
    <property type="entry name" value="RNA_helicase_ATP-dep_HrpB_C"/>
</dbReference>
<evidence type="ECO:0000259" key="7">
    <source>
        <dbReference type="PROSITE" id="PS51194"/>
    </source>
</evidence>
<feature type="region of interest" description="Disordered" evidence="5">
    <location>
        <begin position="826"/>
        <end position="855"/>
    </location>
</feature>
<protein>
    <submittedName>
        <fullName evidence="8">ATP-dependent helicase HrpB</fullName>
    </submittedName>
</protein>
<dbReference type="InterPro" id="IPR007502">
    <property type="entry name" value="Helicase-assoc_dom"/>
</dbReference>
<dbReference type="Gene3D" id="1.20.120.1080">
    <property type="match status" value="1"/>
</dbReference>
<dbReference type="RefSeq" id="WP_125017609.1">
    <property type="nucleotide sequence ID" value="NZ_QWEZ01000002.1"/>
</dbReference>
<dbReference type="GO" id="GO:0005524">
    <property type="term" value="F:ATP binding"/>
    <property type="evidence" value="ECO:0007669"/>
    <property type="project" value="UniProtKB-KW"/>
</dbReference>
<dbReference type="InterPro" id="IPR010225">
    <property type="entry name" value="HrpB"/>
</dbReference>
<dbReference type="Pfam" id="PF00270">
    <property type="entry name" value="DEAD"/>
    <property type="match status" value="1"/>
</dbReference>
<dbReference type="InterPro" id="IPR001650">
    <property type="entry name" value="Helicase_C-like"/>
</dbReference>
<accession>A0A3P3VNF1</accession>
<dbReference type="NCBIfam" id="TIGR01970">
    <property type="entry name" value="DEAH_box_HrpB"/>
    <property type="match status" value="1"/>
</dbReference>
<dbReference type="EMBL" id="QWEZ01000002">
    <property type="protein sequence ID" value="RRJ83176.1"/>
    <property type="molecule type" value="Genomic_DNA"/>
</dbReference>
<sequence length="855" mass="95706">MITDAFSRLPVAALLPEVLQELEQRHNLVLQAPPGAGKTTAVPLALLDAPWLQGRKILLLEPRRLAARAAAQRMASLLGEQVGERVGYRVSLERRVGPTTRIEVVTEGVLIRQLQSDAELADYGVVLFDEFHERSLNADLGLALCRQVQQFYRDQDPLKLVVMSATLDGARISQSLDDARLLTSSGRAFPVAVHYRDIGSLAREAAQWYPALVNLLRQLLNEERGDILLFLPGSGEIQRLSKLLQENPDFSGLSLCPLYGELTPEEQQRAIAPSVPGQRKLVLATPIAETSLTIEGVRIVVDSGLVRRPCFDPVSGMTRLDTQRISAASASQRAGRAGRVEDGLCYRLWSEGVRLENHSKPEMLEADLASLALELATWGELEPDDYLWLDSPPPVHYRAACELLEGLQALQRDARGQWQVSAHGRAMAELGMHPRLAHMVIRAKREGIGYAACQLAGLLSERDLLIAHSGYPDADIMLRLSVMEGEAAPMKMSVRHGALQRARQLSRQWQRQFRVKSSRYDRSQVACLLGWAYPDRIAQRRGAEPGRYRLANGKGASLPVDDAMAHHSWLVVAELGGMKNRIDARIFLACELDPALLREQFVDQIISVREVCWDPRQQQVVAQKRETLGALTVQQRRLQEPSAAEIQRALLQGVRERGIEALPWSDESLALRQRFAFAARFDTSIPILDDNWLQANLEQWLLPYLERQTRLEQLKGLDFSRMLMALLDWEGQQRLQQLAPERWTVASGSRLRIDYSDPEAPVLNVRLQELFGCATHPSLAGGQQPLTLSLLSPAQRPVQVTQDLERFWRGSYAEIKKEMKGRYPKHYWPDDPLQAEPTTRTKKHIKGAGGNAGAD</sequence>
<dbReference type="GO" id="GO:0003676">
    <property type="term" value="F:nucleic acid binding"/>
    <property type="evidence" value="ECO:0007669"/>
    <property type="project" value="InterPro"/>
</dbReference>
<dbReference type="AlphaFoldDB" id="A0A3P3VNF1"/>
<dbReference type="PROSITE" id="PS51194">
    <property type="entry name" value="HELICASE_CTER"/>
    <property type="match status" value="1"/>
</dbReference>
<dbReference type="CDD" id="cd17990">
    <property type="entry name" value="DEXHc_HrpB"/>
    <property type="match status" value="1"/>
</dbReference>
<dbReference type="GO" id="GO:0004386">
    <property type="term" value="F:helicase activity"/>
    <property type="evidence" value="ECO:0007669"/>
    <property type="project" value="UniProtKB-KW"/>
</dbReference>
<dbReference type="SMART" id="SM00490">
    <property type="entry name" value="HELICc"/>
    <property type="match status" value="1"/>
</dbReference>
<keyword evidence="1" id="KW-0547">Nucleotide-binding</keyword>
<name>A0A3P3VNF1_9GAMM</name>
<dbReference type="Pfam" id="PF08482">
    <property type="entry name" value="HrpB_C"/>
    <property type="match status" value="1"/>
</dbReference>
<dbReference type="CDD" id="cd18791">
    <property type="entry name" value="SF2_C_RHA"/>
    <property type="match status" value="1"/>
</dbReference>
<feature type="domain" description="Helicase ATP-binding" evidence="6">
    <location>
        <begin position="19"/>
        <end position="185"/>
    </location>
</feature>
<keyword evidence="9" id="KW-1185">Reference proteome</keyword>
<keyword evidence="2" id="KW-0378">Hydrolase</keyword>
<proteinExistence type="predicted"/>
<organism evidence="8 9">
    <name type="scientific">Aestuariirhabdus litorea</name>
    <dbReference type="NCBI Taxonomy" id="2528527"/>
    <lineage>
        <taxon>Bacteria</taxon>
        <taxon>Pseudomonadati</taxon>
        <taxon>Pseudomonadota</taxon>
        <taxon>Gammaproteobacteria</taxon>
        <taxon>Oceanospirillales</taxon>
        <taxon>Aestuariirhabdaceae</taxon>
        <taxon>Aestuariirhabdus</taxon>
    </lineage>
</organism>
<keyword evidence="3 8" id="KW-0347">Helicase</keyword>
<dbReference type="PANTHER" id="PTHR43519">
    <property type="entry name" value="ATP-DEPENDENT RNA HELICASE HRPB"/>
    <property type="match status" value="1"/>
</dbReference>
<dbReference type="InterPro" id="IPR011545">
    <property type="entry name" value="DEAD/DEAH_box_helicase_dom"/>
</dbReference>
<dbReference type="InterPro" id="IPR049614">
    <property type="entry name" value="HrpB_DEXH"/>
</dbReference>
<evidence type="ECO:0000256" key="4">
    <source>
        <dbReference type="ARBA" id="ARBA00022840"/>
    </source>
</evidence>
<evidence type="ECO:0000256" key="3">
    <source>
        <dbReference type="ARBA" id="ARBA00022806"/>
    </source>
</evidence>
<dbReference type="FunFam" id="3.40.50.300:FF:002125">
    <property type="entry name" value="ATP-dependent helicase HrpB"/>
    <property type="match status" value="1"/>
</dbReference>
<dbReference type="GO" id="GO:0016787">
    <property type="term" value="F:hydrolase activity"/>
    <property type="evidence" value="ECO:0007669"/>
    <property type="project" value="UniProtKB-KW"/>
</dbReference>
<keyword evidence="4" id="KW-0067">ATP-binding</keyword>
<dbReference type="PROSITE" id="PS51192">
    <property type="entry name" value="HELICASE_ATP_BIND_1"/>
    <property type="match status" value="1"/>
</dbReference>
<dbReference type="PANTHER" id="PTHR43519:SF1">
    <property type="entry name" value="ATP-DEPENDENT RNA HELICASE HRPB"/>
    <property type="match status" value="1"/>
</dbReference>
<dbReference type="SUPFAM" id="SSF52540">
    <property type="entry name" value="P-loop containing nucleoside triphosphate hydrolases"/>
    <property type="match status" value="1"/>
</dbReference>
<evidence type="ECO:0000313" key="9">
    <source>
        <dbReference type="Proteomes" id="UP000280792"/>
    </source>
</evidence>
<evidence type="ECO:0000313" key="8">
    <source>
        <dbReference type="EMBL" id="RRJ83176.1"/>
    </source>
</evidence>
<evidence type="ECO:0000259" key="6">
    <source>
        <dbReference type="PROSITE" id="PS51192"/>
    </source>
</evidence>
<dbReference type="Proteomes" id="UP000280792">
    <property type="component" value="Unassembled WGS sequence"/>
</dbReference>